<name>A0A1H7TEK6_9ACTN</name>
<evidence type="ECO:0000256" key="1">
    <source>
        <dbReference type="ARBA" id="ARBA00010751"/>
    </source>
</evidence>
<organism evidence="2 3">
    <name type="scientific">Nonomuraea pusilla</name>
    <dbReference type="NCBI Taxonomy" id="46177"/>
    <lineage>
        <taxon>Bacteria</taxon>
        <taxon>Bacillati</taxon>
        <taxon>Actinomycetota</taxon>
        <taxon>Actinomycetes</taxon>
        <taxon>Streptosporangiales</taxon>
        <taxon>Streptosporangiaceae</taxon>
        <taxon>Nonomuraea</taxon>
    </lineage>
</organism>
<dbReference type="STRING" id="46177.SAMN05660976_03456"/>
<dbReference type="RefSeq" id="WP_055502558.1">
    <property type="nucleotide sequence ID" value="NZ_BBZG01000001.1"/>
</dbReference>
<dbReference type="InterPro" id="IPR035439">
    <property type="entry name" value="UPF0145_dom_sf"/>
</dbReference>
<dbReference type="Gene3D" id="3.30.110.70">
    <property type="entry name" value="Hypothetical protein apc22750. Chain B"/>
    <property type="match status" value="1"/>
</dbReference>
<reference evidence="2 3" key="1">
    <citation type="submission" date="2016-10" db="EMBL/GenBank/DDBJ databases">
        <authorList>
            <person name="de Groot N.N."/>
        </authorList>
    </citation>
    <scope>NUCLEOTIDE SEQUENCE [LARGE SCALE GENOMIC DNA]</scope>
    <source>
        <strain evidence="2 3">DSM 43357</strain>
    </source>
</reference>
<gene>
    <name evidence="2" type="ORF">SAMN05660976_03456</name>
</gene>
<evidence type="ECO:0000313" key="2">
    <source>
        <dbReference type="EMBL" id="SEL82949.1"/>
    </source>
</evidence>
<dbReference type="Pfam" id="PF01906">
    <property type="entry name" value="YbjQ_1"/>
    <property type="match status" value="1"/>
</dbReference>
<dbReference type="AlphaFoldDB" id="A0A1H7TEK6"/>
<sequence>MAEALSFTSGLPAAGLVAVRSVGFEPLGQVTGLTVLSRGWRAQTRLPCSTDADLSSHARALGKSTREVFKALVRRCSALGGDGVVGVTVTTRAFGDGAAVEHIATGTVLRSRTGIRNHRPFLAHIGGQDFAKLILSGWVPVDMVPGTAMKVIHKYSVNPRKGGELGWMATAMASLWREAHGQVTDAVRQGGGQGFVLAERSRRIREQECLQVEDREDYVVVATLMGTSIIPFHADPAPPRTLTIMRLT</sequence>
<dbReference type="Proteomes" id="UP000198953">
    <property type="component" value="Unassembled WGS sequence"/>
</dbReference>
<accession>A0A1H7TEK6</accession>
<dbReference type="OrthoDB" id="3289343at2"/>
<keyword evidence="3" id="KW-1185">Reference proteome</keyword>
<proteinExistence type="inferred from homology"/>
<dbReference type="EMBL" id="FOBF01000007">
    <property type="protein sequence ID" value="SEL82949.1"/>
    <property type="molecule type" value="Genomic_DNA"/>
</dbReference>
<evidence type="ECO:0000313" key="3">
    <source>
        <dbReference type="Proteomes" id="UP000198953"/>
    </source>
</evidence>
<dbReference type="SUPFAM" id="SSF117782">
    <property type="entry name" value="YbjQ-like"/>
    <property type="match status" value="1"/>
</dbReference>
<comment type="similarity">
    <text evidence="1">Belongs to the UPF0145 family.</text>
</comment>
<dbReference type="InterPro" id="IPR002765">
    <property type="entry name" value="UPF0145_YbjQ-like"/>
</dbReference>
<protein>
    <submittedName>
        <fullName evidence="2">Putative heavy-metal-binding</fullName>
    </submittedName>
</protein>